<keyword evidence="4" id="KW-0138">CF(0)</keyword>
<keyword evidence="11" id="KW-0066">ATP synthesis</keyword>
<evidence type="ECO:0000256" key="6">
    <source>
        <dbReference type="ARBA" id="ARBA00022781"/>
    </source>
</evidence>
<keyword evidence="7 12" id="KW-0040">ANK repeat</keyword>
<name>A0AA39LGL7_9BILA</name>
<dbReference type="AlphaFoldDB" id="A0AA39LGL7"/>
<dbReference type="GO" id="GO:0031966">
    <property type="term" value="C:mitochondrial membrane"/>
    <property type="evidence" value="ECO:0007669"/>
    <property type="project" value="UniProtKB-SubCell"/>
</dbReference>
<dbReference type="Pfam" id="PF04718">
    <property type="entry name" value="ATP-synt_G"/>
    <property type="match status" value="1"/>
</dbReference>
<dbReference type="PROSITE" id="PS50297">
    <property type="entry name" value="ANK_REP_REGION"/>
    <property type="match status" value="2"/>
</dbReference>
<dbReference type="SUPFAM" id="SSF48403">
    <property type="entry name" value="Ankyrin repeat"/>
    <property type="match status" value="1"/>
</dbReference>
<keyword evidence="13" id="KW-0812">Transmembrane</keyword>
<dbReference type="PROSITE" id="PS50088">
    <property type="entry name" value="ANK_REPEAT"/>
    <property type="match status" value="2"/>
</dbReference>
<keyword evidence="6" id="KW-0375">Hydrogen ion transport</keyword>
<sequence length="239" mass="26753">MSFKRIDETLANLFHFTHNDDVLSVEEILKSDIRLVNFADDDLVTCLHIAAGKGCLEMVKLLLNYGSDPDACDILGTTPLFHAVANGDVDVVKELVLAGANIAHISSKMATRKMNMFEKLANMAGVLYRHQKNQFPRRFGLLTNVAKRELAPPKAAEWPVIKKDFTAVVKAIETQAYKNYSVREAAVYAAVALEIVFWFFVGEMVGRRYIFGYLVPASYVSKETRKKAAAIEVEDKTNF</sequence>
<organism evidence="14 15">
    <name type="scientific">Steinernema hermaphroditum</name>
    <dbReference type="NCBI Taxonomy" id="289476"/>
    <lineage>
        <taxon>Eukaryota</taxon>
        <taxon>Metazoa</taxon>
        <taxon>Ecdysozoa</taxon>
        <taxon>Nematoda</taxon>
        <taxon>Chromadorea</taxon>
        <taxon>Rhabditida</taxon>
        <taxon>Tylenchina</taxon>
        <taxon>Panagrolaimomorpha</taxon>
        <taxon>Strongyloidoidea</taxon>
        <taxon>Steinernematidae</taxon>
        <taxon>Steinernema</taxon>
    </lineage>
</organism>
<proteinExistence type="inferred from homology"/>
<evidence type="ECO:0000256" key="13">
    <source>
        <dbReference type="SAM" id="Phobius"/>
    </source>
</evidence>
<evidence type="ECO:0000256" key="1">
    <source>
        <dbReference type="ARBA" id="ARBA00004325"/>
    </source>
</evidence>
<evidence type="ECO:0000313" key="14">
    <source>
        <dbReference type="EMBL" id="KAK0396498.1"/>
    </source>
</evidence>
<evidence type="ECO:0000256" key="2">
    <source>
        <dbReference type="ARBA" id="ARBA00005699"/>
    </source>
</evidence>
<feature type="transmembrane region" description="Helical" evidence="13">
    <location>
        <begin position="185"/>
        <end position="201"/>
    </location>
</feature>
<dbReference type="Gene3D" id="1.25.40.20">
    <property type="entry name" value="Ankyrin repeat-containing domain"/>
    <property type="match status" value="1"/>
</dbReference>
<dbReference type="InterPro" id="IPR036770">
    <property type="entry name" value="Ankyrin_rpt-contain_sf"/>
</dbReference>
<evidence type="ECO:0000256" key="10">
    <source>
        <dbReference type="ARBA" id="ARBA00023136"/>
    </source>
</evidence>
<dbReference type="GO" id="GO:0045259">
    <property type="term" value="C:proton-transporting ATP synthase complex"/>
    <property type="evidence" value="ECO:0007669"/>
    <property type="project" value="UniProtKB-KW"/>
</dbReference>
<dbReference type="GO" id="GO:0015986">
    <property type="term" value="P:proton motive force-driven ATP synthesis"/>
    <property type="evidence" value="ECO:0007669"/>
    <property type="project" value="InterPro"/>
</dbReference>
<evidence type="ECO:0000256" key="4">
    <source>
        <dbReference type="ARBA" id="ARBA00022547"/>
    </source>
</evidence>
<comment type="caution">
    <text evidence="14">The sequence shown here is derived from an EMBL/GenBank/DDBJ whole genome shotgun (WGS) entry which is preliminary data.</text>
</comment>
<dbReference type="SMART" id="SM00248">
    <property type="entry name" value="ANK"/>
    <property type="match status" value="2"/>
</dbReference>
<comment type="subcellular location">
    <subcellularLocation>
        <location evidence="1">Mitochondrion membrane</location>
    </subcellularLocation>
</comment>
<keyword evidence="10 13" id="KW-0472">Membrane</keyword>
<evidence type="ECO:0000256" key="7">
    <source>
        <dbReference type="ARBA" id="ARBA00023043"/>
    </source>
</evidence>
<evidence type="ECO:0000256" key="11">
    <source>
        <dbReference type="ARBA" id="ARBA00023310"/>
    </source>
</evidence>
<accession>A0AA39LGL7</accession>
<dbReference type="GO" id="GO:0015078">
    <property type="term" value="F:proton transmembrane transporter activity"/>
    <property type="evidence" value="ECO:0007669"/>
    <property type="project" value="InterPro"/>
</dbReference>
<comment type="similarity">
    <text evidence="2">Belongs to the ATPase g subunit family.</text>
</comment>
<evidence type="ECO:0000256" key="12">
    <source>
        <dbReference type="PROSITE-ProRule" id="PRU00023"/>
    </source>
</evidence>
<keyword evidence="15" id="KW-1185">Reference proteome</keyword>
<evidence type="ECO:0000256" key="5">
    <source>
        <dbReference type="ARBA" id="ARBA00022737"/>
    </source>
</evidence>
<feature type="repeat" description="ANK" evidence="12">
    <location>
        <begin position="42"/>
        <end position="74"/>
    </location>
</feature>
<keyword evidence="3" id="KW-0813">Transport</keyword>
<evidence type="ECO:0000256" key="9">
    <source>
        <dbReference type="ARBA" id="ARBA00023128"/>
    </source>
</evidence>
<evidence type="ECO:0000313" key="15">
    <source>
        <dbReference type="Proteomes" id="UP001175271"/>
    </source>
</evidence>
<dbReference type="Pfam" id="PF13637">
    <property type="entry name" value="Ank_4"/>
    <property type="match status" value="1"/>
</dbReference>
<keyword evidence="5" id="KW-0677">Repeat</keyword>
<feature type="repeat" description="ANK" evidence="12">
    <location>
        <begin position="75"/>
        <end position="107"/>
    </location>
</feature>
<protein>
    <submittedName>
        <fullName evidence="14">Uncharacterized protein</fullName>
    </submittedName>
</protein>
<keyword evidence="8" id="KW-0406">Ion transport</keyword>
<keyword evidence="9" id="KW-0496">Mitochondrion</keyword>
<reference evidence="14" key="1">
    <citation type="submission" date="2023-06" db="EMBL/GenBank/DDBJ databases">
        <title>Genomic analysis of the entomopathogenic nematode Steinernema hermaphroditum.</title>
        <authorList>
            <person name="Schwarz E.M."/>
            <person name="Heppert J.K."/>
            <person name="Baniya A."/>
            <person name="Schwartz H.T."/>
            <person name="Tan C.-H."/>
            <person name="Antoshechkin I."/>
            <person name="Sternberg P.W."/>
            <person name="Goodrich-Blair H."/>
            <person name="Dillman A.R."/>
        </authorList>
    </citation>
    <scope>NUCLEOTIDE SEQUENCE</scope>
    <source>
        <strain evidence="14">PS9179</strain>
        <tissue evidence="14">Whole animal</tissue>
    </source>
</reference>
<dbReference type="InterPro" id="IPR006808">
    <property type="entry name" value="ATP_synth_F0_gsu_mt"/>
</dbReference>
<gene>
    <name evidence="14" type="ORF">QR680_001740</name>
</gene>
<dbReference type="PANTHER" id="PTHR24171">
    <property type="entry name" value="ANKYRIN REPEAT DOMAIN-CONTAINING PROTEIN 39-RELATED"/>
    <property type="match status" value="1"/>
</dbReference>
<dbReference type="InterPro" id="IPR002110">
    <property type="entry name" value="Ankyrin_rpt"/>
</dbReference>
<evidence type="ECO:0000256" key="8">
    <source>
        <dbReference type="ARBA" id="ARBA00023065"/>
    </source>
</evidence>
<dbReference type="EMBL" id="JAUCMV010000005">
    <property type="protein sequence ID" value="KAK0396498.1"/>
    <property type="molecule type" value="Genomic_DNA"/>
</dbReference>
<dbReference type="Proteomes" id="UP001175271">
    <property type="component" value="Unassembled WGS sequence"/>
</dbReference>
<keyword evidence="13" id="KW-1133">Transmembrane helix</keyword>
<evidence type="ECO:0000256" key="3">
    <source>
        <dbReference type="ARBA" id="ARBA00022448"/>
    </source>
</evidence>